<evidence type="ECO:0000313" key="10">
    <source>
        <dbReference type="Proteomes" id="UP001472677"/>
    </source>
</evidence>
<dbReference type="Pfam" id="PF01694">
    <property type="entry name" value="Rhomboid"/>
    <property type="match status" value="1"/>
</dbReference>
<evidence type="ECO:0000256" key="5">
    <source>
        <dbReference type="ARBA" id="ARBA00023136"/>
    </source>
</evidence>
<evidence type="ECO:0000313" key="9">
    <source>
        <dbReference type="EMBL" id="KAK8600755.1"/>
    </source>
</evidence>
<feature type="transmembrane region" description="Helical" evidence="6">
    <location>
        <begin position="295"/>
        <end position="320"/>
    </location>
</feature>
<keyword evidence="10" id="KW-1185">Reference proteome</keyword>
<feature type="domain" description="Peptidase S54 rhomboid" evidence="8">
    <location>
        <begin position="124"/>
        <end position="257"/>
    </location>
</feature>
<dbReference type="Proteomes" id="UP001472677">
    <property type="component" value="Unassembled WGS sequence"/>
</dbReference>
<evidence type="ECO:0000256" key="4">
    <source>
        <dbReference type="ARBA" id="ARBA00022989"/>
    </source>
</evidence>
<proteinExistence type="inferred from homology"/>
<dbReference type="PANTHER" id="PTHR22936:SF75">
    <property type="entry name" value="RHOMBOID-LIKE PROTEIN 8"/>
    <property type="match status" value="1"/>
</dbReference>
<keyword evidence="6" id="KW-0378">Hydrolase</keyword>
<dbReference type="SUPFAM" id="SSF144091">
    <property type="entry name" value="Rhomboid-like"/>
    <property type="match status" value="1"/>
</dbReference>
<evidence type="ECO:0000256" key="1">
    <source>
        <dbReference type="ARBA" id="ARBA00004141"/>
    </source>
</evidence>
<comment type="catalytic activity">
    <reaction evidence="6">
        <text>Cleaves type-1 transmembrane domains using a catalytic dyad composed of serine and histidine that are contributed by different transmembrane domains.</text>
        <dbReference type="EC" id="3.4.21.105"/>
    </reaction>
</comment>
<dbReference type="EMBL" id="JBBPBM010000001">
    <property type="protein sequence ID" value="KAK8600755.1"/>
    <property type="molecule type" value="Genomic_DNA"/>
</dbReference>
<feature type="transmembrane region" description="Helical" evidence="6">
    <location>
        <begin position="163"/>
        <end position="181"/>
    </location>
</feature>
<evidence type="ECO:0000256" key="6">
    <source>
        <dbReference type="RuleBase" id="RU362115"/>
    </source>
</evidence>
<keyword evidence="4 6" id="KW-1133">Transmembrane helix</keyword>
<sequence>MEGESLGSKLHTKIEIKPPGQEPASPSSSSSVLHNPETDNQVEGKLPFFKSRYRQRASDTWLISLLVILHLMAFITTTLVNYFSIPSVFFQPLSENPLLGPSASTLDKVGALRRAFLAQNPLNWRFFLCPWLHAGLIHFAFNISCTIFIGIHLERDYGPLRTGVIYLLSAFSGSLICSLFVRNNPVVTSSGALFGLLGTMLSGLIRNWKVYSSKCAALAALFTVMVLNFLLGLLPYIDNFANIGAFISGLLLGFVLLLTPQVRQMSKNKAGLFEYGGNRAKSTIKLKQKLEVDRLVLRSISLVLFVILLSGCLVAVFLGIDANHYCGWCRFIDCIPYKRWSCNDGPKTCEIMKNNSEMTLTCLYNGNTRVFPFTNVSQDRMNDLCAMIC</sequence>
<dbReference type="Gene3D" id="1.20.1540.10">
    <property type="entry name" value="Rhomboid-like"/>
    <property type="match status" value="1"/>
</dbReference>
<dbReference type="PANTHER" id="PTHR22936">
    <property type="entry name" value="RHOMBOID-RELATED"/>
    <property type="match status" value="1"/>
</dbReference>
<dbReference type="InterPro" id="IPR035952">
    <property type="entry name" value="Rhomboid-like_sf"/>
</dbReference>
<comment type="subcellular location">
    <subcellularLocation>
        <location evidence="1 6">Membrane</location>
        <topology evidence="1 6">Multi-pass membrane protein</topology>
    </subcellularLocation>
</comment>
<dbReference type="InterPro" id="IPR022764">
    <property type="entry name" value="Peptidase_S54_rhomboid_dom"/>
</dbReference>
<name>A0ABR2GDB1_9ROSI</name>
<accession>A0ABR2GDB1</accession>
<keyword evidence="3 6" id="KW-0812">Transmembrane</keyword>
<comment type="caution">
    <text evidence="9">The sequence shown here is derived from an EMBL/GenBank/DDBJ whole genome shotgun (WGS) entry which is preliminary data.</text>
</comment>
<reference evidence="9 10" key="1">
    <citation type="journal article" date="2024" name="G3 (Bethesda)">
        <title>Genome assembly of Hibiscus sabdariffa L. provides insights into metabolisms of medicinal natural products.</title>
        <authorList>
            <person name="Kim T."/>
        </authorList>
    </citation>
    <scope>NUCLEOTIDE SEQUENCE [LARGE SCALE GENOMIC DNA]</scope>
    <source>
        <strain evidence="9">TK-2024</strain>
        <tissue evidence="9">Old leaves</tissue>
    </source>
</reference>
<evidence type="ECO:0000256" key="3">
    <source>
        <dbReference type="ARBA" id="ARBA00022692"/>
    </source>
</evidence>
<comment type="similarity">
    <text evidence="2 6">Belongs to the peptidase S54 family.</text>
</comment>
<feature type="transmembrane region" description="Helical" evidence="6">
    <location>
        <begin position="243"/>
        <end position="259"/>
    </location>
</feature>
<organism evidence="9 10">
    <name type="scientific">Hibiscus sabdariffa</name>
    <name type="common">roselle</name>
    <dbReference type="NCBI Taxonomy" id="183260"/>
    <lineage>
        <taxon>Eukaryota</taxon>
        <taxon>Viridiplantae</taxon>
        <taxon>Streptophyta</taxon>
        <taxon>Embryophyta</taxon>
        <taxon>Tracheophyta</taxon>
        <taxon>Spermatophyta</taxon>
        <taxon>Magnoliopsida</taxon>
        <taxon>eudicotyledons</taxon>
        <taxon>Gunneridae</taxon>
        <taxon>Pentapetalae</taxon>
        <taxon>rosids</taxon>
        <taxon>malvids</taxon>
        <taxon>Malvales</taxon>
        <taxon>Malvaceae</taxon>
        <taxon>Malvoideae</taxon>
        <taxon>Hibiscus</taxon>
    </lineage>
</organism>
<feature type="transmembrane region" description="Helical" evidence="6">
    <location>
        <begin position="187"/>
        <end position="205"/>
    </location>
</feature>
<feature type="region of interest" description="Disordered" evidence="7">
    <location>
        <begin position="1"/>
        <end position="39"/>
    </location>
</feature>
<comment type="function">
    <text evidence="6">Serine protease involved in intramembrane proteolysis.</text>
</comment>
<evidence type="ECO:0000256" key="2">
    <source>
        <dbReference type="ARBA" id="ARBA00009045"/>
    </source>
</evidence>
<dbReference type="InterPro" id="IPR002610">
    <property type="entry name" value="Peptidase_S54_rhomboid-like"/>
</dbReference>
<feature type="transmembrane region" description="Helical" evidence="6">
    <location>
        <begin position="217"/>
        <end position="237"/>
    </location>
</feature>
<feature type="transmembrane region" description="Helical" evidence="6">
    <location>
        <begin position="131"/>
        <end position="151"/>
    </location>
</feature>
<keyword evidence="5 6" id="KW-0472">Membrane</keyword>
<evidence type="ECO:0000256" key="7">
    <source>
        <dbReference type="SAM" id="MobiDB-lite"/>
    </source>
</evidence>
<keyword evidence="6" id="KW-0720">Serine protease</keyword>
<gene>
    <name evidence="9" type="ORF">V6N12_050606</name>
</gene>
<keyword evidence="6" id="KW-0645">Protease</keyword>
<evidence type="ECO:0000259" key="8">
    <source>
        <dbReference type="Pfam" id="PF01694"/>
    </source>
</evidence>
<dbReference type="EC" id="3.4.21.105" evidence="6"/>
<protein>
    <recommendedName>
        <fullName evidence="6">RHOMBOID-like protein</fullName>
        <ecNumber evidence="6">3.4.21.105</ecNumber>
    </recommendedName>
</protein>
<feature type="transmembrane region" description="Helical" evidence="6">
    <location>
        <begin position="60"/>
        <end position="83"/>
    </location>
</feature>